<dbReference type="EMBL" id="WAEL01000015">
    <property type="protein sequence ID" value="NID13771.1"/>
    <property type="molecule type" value="Genomic_DNA"/>
</dbReference>
<dbReference type="InterPro" id="IPR025209">
    <property type="entry name" value="DUF4209"/>
</dbReference>
<evidence type="ECO:0000259" key="2">
    <source>
        <dbReference type="Pfam" id="PF13910"/>
    </source>
</evidence>
<keyword evidence="4" id="KW-1185">Reference proteome</keyword>
<sequence length="589" mass="68035">MTLAEIINHFDESNDMKFDENDISQEITKLAIEESTDFSFEFRAEMIAFELVESNNKSNHWKTHFGPNYRHQNDDGTVVESPSFSSIDCNMVKYWNMRGEISKNPILKSRYLGLVYDFEKKVCETKTNHLTAIKYIESLLNISKKDIYKYESKNFKKLQRALSVSSLINNKILVQECKNEIIRFQDYLNNLQKTNFWKYKFDLLIDNKIIKLTNNETNEIISELESKLTQFESSDNVIEKIDPWETEAVAIRLASFYKKRSDNENMTRVIKKAGEAFEKAILTSSPLMEAGFLEHLYKLYSTYNLSDQTELLLIRIREQGPNVIQNMKKISSNFEIPKETIDDYIKDMTFGTTDEILNRLAVHYIPSKENAKEIIQNSEYKNSISALITRGLYDDKGRTIAVIGPLTEDIEGHIFLRLTNNLSVTSLLLRWVITACIADKKISSNAIIDFISRSDLFPPNRLHVIKLGLDAFFKNDFLSFIHLIIPQIEEAIRHLIEMSGGNTFKKARSGNHYHVKTFDDVLRDPTVEKALGNALSSYFRLVFTDSRGLNLRNDVCHGILSPEKFNSTNADIIIHTLLCLGLLRFHETE</sequence>
<reference evidence="4" key="2">
    <citation type="submission" date="2023-07" db="EMBL/GenBank/DDBJ databases">
        <authorList>
            <person name="Jung D.-H."/>
        </authorList>
    </citation>
    <scope>NUCLEOTIDE SEQUENCE [LARGE SCALE GENOMIC DNA]</scope>
    <source>
        <strain evidence="4">JA-25</strain>
    </source>
</reference>
<name>A0ABX0QNN7_9BACT</name>
<dbReference type="Pfam" id="PF13910">
    <property type="entry name" value="DUF4209"/>
    <property type="match status" value="1"/>
</dbReference>
<evidence type="ECO:0000313" key="3">
    <source>
        <dbReference type="EMBL" id="NID13771.1"/>
    </source>
</evidence>
<proteinExistence type="predicted"/>
<keyword evidence="1" id="KW-0175">Coiled coil</keyword>
<gene>
    <name evidence="3" type="ORF">F7231_26620</name>
</gene>
<evidence type="ECO:0000256" key="1">
    <source>
        <dbReference type="SAM" id="Coils"/>
    </source>
</evidence>
<feature type="domain" description="DUF4209" evidence="2">
    <location>
        <begin position="488"/>
        <end position="578"/>
    </location>
</feature>
<reference evidence="4" key="1">
    <citation type="submission" date="2019-09" db="EMBL/GenBank/DDBJ databases">
        <authorList>
            <person name="Jung D.-H."/>
        </authorList>
    </citation>
    <scope>NUCLEOTIDE SEQUENCE [LARGE SCALE GENOMIC DNA]</scope>
    <source>
        <strain evidence="4">JA-25</strain>
    </source>
</reference>
<protein>
    <submittedName>
        <fullName evidence="3">DUF4209 domain-containing protein</fullName>
    </submittedName>
</protein>
<comment type="caution">
    <text evidence="3">The sequence shown here is derived from an EMBL/GenBank/DDBJ whole genome shotgun (WGS) entry which is preliminary data.</text>
</comment>
<feature type="coiled-coil region" evidence="1">
    <location>
        <begin position="174"/>
        <end position="234"/>
    </location>
</feature>
<accession>A0ABX0QNN7</accession>
<dbReference type="Proteomes" id="UP000606008">
    <property type="component" value="Unassembled WGS sequence"/>
</dbReference>
<organism evidence="3 4">
    <name type="scientific">Fibrivirga algicola</name>
    <dbReference type="NCBI Taxonomy" id="2950420"/>
    <lineage>
        <taxon>Bacteria</taxon>
        <taxon>Pseudomonadati</taxon>
        <taxon>Bacteroidota</taxon>
        <taxon>Cytophagia</taxon>
        <taxon>Cytophagales</taxon>
        <taxon>Spirosomataceae</taxon>
        <taxon>Fibrivirga</taxon>
    </lineage>
</organism>
<evidence type="ECO:0000313" key="4">
    <source>
        <dbReference type="Proteomes" id="UP000606008"/>
    </source>
</evidence>